<dbReference type="AlphaFoldDB" id="A0A3L6PSF9"/>
<evidence type="ECO:0000313" key="2">
    <source>
        <dbReference type="EMBL" id="RLM64658.1"/>
    </source>
</evidence>
<dbReference type="Proteomes" id="UP000275267">
    <property type="component" value="Unassembled WGS sequence"/>
</dbReference>
<gene>
    <name evidence="2" type="ORF">C2845_PM16G07410</name>
</gene>
<name>A0A3L6PSF9_PANMI</name>
<comment type="caution">
    <text evidence="2">The sequence shown here is derived from an EMBL/GenBank/DDBJ whole genome shotgun (WGS) entry which is preliminary data.</text>
</comment>
<sequence>MGRKRRRDLVASISSGSDSDADLTPFDNPLSDSDEVENNDSDDAHLSNSNDTCFTDVDSLKKALLKECYRDYKKKIRDLKMNFKTCRINESIKSFNKAKCAKGTDPGTLGGCLYYLAVLYLDHVDFGPHRVPDSLPRISLWKKNMIKIYCDLDLKSPGCYGFRPLLDFSDTCYAKILVR</sequence>
<reference evidence="3" key="1">
    <citation type="journal article" date="2019" name="Nat. Commun.">
        <title>The genome of broomcorn millet.</title>
        <authorList>
            <person name="Zou C."/>
            <person name="Miki D."/>
            <person name="Li D."/>
            <person name="Tang Q."/>
            <person name="Xiao L."/>
            <person name="Rajput S."/>
            <person name="Deng P."/>
            <person name="Jia W."/>
            <person name="Huang R."/>
            <person name="Zhang M."/>
            <person name="Sun Y."/>
            <person name="Hu J."/>
            <person name="Fu X."/>
            <person name="Schnable P.S."/>
            <person name="Li F."/>
            <person name="Zhang H."/>
            <person name="Feng B."/>
            <person name="Zhu X."/>
            <person name="Liu R."/>
            <person name="Schnable J.C."/>
            <person name="Zhu J.-K."/>
            <person name="Zhang H."/>
        </authorList>
    </citation>
    <scope>NUCLEOTIDE SEQUENCE [LARGE SCALE GENOMIC DNA]</scope>
</reference>
<organism evidence="2 3">
    <name type="scientific">Panicum miliaceum</name>
    <name type="common">Proso millet</name>
    <name type="synonym">Broomcorn millet</name>
    <dbReference type="NCBI Taxonomy" id="4540"/>
    <lineage>
        <taxon>Eukaryota</taxon>
        <taxon>Viridiplantae</taxon>
        <taxon>Streptophyta</taxon>
        <taxon>Embryophyta</taxon>
        <taxon>Tracheophyta</taxon>
        <taxon>Spermatophyta</taxon>
        <taxon>Magnoliopsida</taxon>
        <taxon>Liliopsida</taxon>
        <taxon>Poales</taxon>
        <taxon>Poaceae</taxon>
        <taxon>PACMAD clade</taxon>
        <taxon>Panicoideae</taxon>
        <taxon>Panicodae</taxon>
        <taxon>Paniceae</taxon>
        <taxon>Panicinae</taxon>
        <taxon>Panicum</taxon>
        <taxon>Panicum sect. Panicum</taxon>
    </lineage>
</organism>
<feature type="region of interest" description="Disordered" evidence="1">
    <location>
        <begin position="1"/>
        <end position="44"/>
    </location>
</feature>
<keyword evidence="3" id="KW-1185">Reference proteome</keyword>
<accession>A0A3L6PSF9</accession>
<dbReference type="PANTHER" id="PTHR34835:SF60">
    <property type="entry name" value="OS10G0490300 PROTEIN"/>
    <property type="match status" value="1"/>
</dbReference>
<dbReference type="OrthoDB" id="679318at2759"/>
<dbReference type="STRING" id="4540.A0A3L6PSF9"/>
<evidence type="ECO:0000313" key="3">
    <source>
        <dbReference type="Proteomes" id="UP000275267"/>
    </source>
</evidence>
<dbReference type="EMBL" id="PQIB02000015">
    <property type="protein sequence ID" value="RLM64658.1"/>
    <property type="molecule type" value="Genomic_DNA"/>
</dbReference>
<evidence type="ECO:0000256" key="1">
    <source>
        <dbReference type="SAM" id="MobiDB-lite"/>
    </source>
</evidence>
<proteinExistence type="predicted"/>
<feature type="compositionally biased region" description="Acidic residues" evidence="1">
    <location>
        <begin position="32"/>
        <end position="41"/>
    </location>
</feature>
<dbReference type="PANTHER" id="PTHR34835">
    <property type="entry name" value="OS07G0283600 PROTEIN-RELATED"/>
    <property type="match status" value="1"/>
</dbReference>
<protein>
    <submittedName>
        <fullName evidence="2">Uncharacterized protein</fullName>
    </submittedName>
</protein>